<organism evidence="9 10">
    <name type="scientific">Chrysochromulina tobinii</name>
    <dbReference type="NCBI Taxonomy" id="1460289"/>
    <lineage>
        <taxon>Eukaryota</taxon>
        <taxon>Haptista</taxon>
        <taxon>Haptophyta</taxon>
        <taxon>Prymnesiophyceae</taxon>
        <taxon>Prymnesiales</taxon>
        <taxon>Chrysochromulinaceae</taxon>
        <taxon>Chrysochromulina</taxon>
    </lineage>
</organism>
<dbReference type="Proteomes" id="UP000037460">
    <property type="component" value="Unassembled WGS sequence"/>
</dbReference>
<evidence type="ECO:0000313" key="10">
    <source>
        <dbReference type="Proteomes" id="UP000037460"/>
    </source>
</evidence>
<evidence type="ECO:0000256" key="4">
    <source>
        <dbReference type="ARBA" id="ARBA00022692"/>
    </source>
</evidence>
<feature type="region of interest" description="Disordered" evidence="7">
    <location>
        <begin position="712"/>
        <end position="750"/>
    </location>
</feature>
<keyword evidence="10" id="KW-1185">Reference proteome</keyword>
<name>A0A0M0JKQ2_9EUKA</name>
<proteinExistence type="predicted"/>
<reference evidence="10" key="1">
    <citation type="journal article" date="2015" name="PLoS Genet.">
        <title>Genome Sequence and Transcriptome Analyses of Chrysochromulina tobin: Metabolic Tools for Enhanced Algal Fitness in the Prominent Order Prymnesiales (Haptophyceae).</title>
        <authorList>
            <person name="Hovde B.T."/>
            <person name="Deodato C.R."/>
            <person name="Hunsperger H.M."/>
            <person name="Ryken S.A."/>
            <person name="Yost W."/>
            <person name="Jha R.K."/>
            <person name="Patterson J."/>
            <person name="Monnat R.J. Jr."/>
            <person name="Barlow S.B."/>
            <person name="Starkenburg S.R."/>
            <person name="Cattolico R.A."/>
        </authorList>
    </citation>
    <scope>NUCLEOTIDE SEQUENCE</scope>
    <source>
        <strain evidence="10">CCMP291</strain>
    </source>
</reference>
<gene>
    <name evidence="9" type="ORF">Ctob_004263</name>
</gene>
<evidence type="ECO:0000256" key="7">
    <source>
        <dbReference type="SAM" id="MobiDB-lite"/>
    </source>
</evidence>
<dbReference type="InterPro" id="IPR044845">
    <property type="entry name" value="HPAT/SRGT1-like"/>
</dbReference>
<evidence type="ECO:0000256" key="1">
    <source>
        <dbReference type="ARBA" id="ARBA00004167"/>
    </source>
</evidence>
<keyword evidence="2" id="KW-0328">Glycosyltransferase</keyword>
<sequence>MAKTPLLSFALVFAAGFGFGFMYHHIASLAHEAIASESGDSLLPRLRSVEARLAVLEASKATAILPVLANGGAATTQRLDRAATAMSIAAGTDDGVEARLLQRKLGATSSKHRASSSSSPSKTKSLWFFVPPGVKGGEEVTVQGPSGSMVVTVPEGKVAGDKFEIVLRDSGGCPPGRKPYHIVLTAQDNLYQAWQTRIMYYHFQKLQRADPCSEMTGFTRLLSSPDGGRDAMSDEIPTVHAKMLSPGTGCQSTGENTCDMGFPVMNRPHAVTQFLAQLPASLTEEYVLIAETDHLFLKEPRNLATPTKPVCFPFGYMNAKAPELRPLVAKWAEDPDVVDPCGPSPILIHLPQLRKLTPEWLALSFKLKRDEEADKVFGWVLEMWGYTIAASRLGIRHLVWNDFQTEPSSLWHSTLDGDPHIYHYTFGLEYTLDGLPVTGVGDWSLDKRHFMGQYPPRHLDAPPKCAGRAAATLTAMFNEASAAIGDWPEDTAPHGTLGWANVNGPSAVNHAPALATEEAYQHSKLAKAVVARGAWQWAGKTPVLFFRSGRIYTPWGSGTWSIVGDAHHDAHHEAISVALGDACATWHLTFSKDVRTFTATRGKPWKPHTTKGTLAKPHANDASLPPEPERADGWETRHDQSAIAKRLIGSGPWAWQAVAPLAFLPNGRLFTPWGRGVWWPHDEQPNVIQCNFVGQKHVVTFDECWSFTSVREKDGDQATGTAKIEPPPKECKELQPGSSSDDEAEERVNT</sequence>
<protein>
    <recommendedName>
        <fullName evidence="8">Hydroxyproline O-arabinosyltransferase-like domain-containing protein</fullName>
    </recommendedName>
</protein>
<evidence type="ECO:0000256" key="3">
    <source>
        <dbReference type="ARBA" id="ARBA00022679"/>
    </source>
</evidence>
<dbReference type="AlphaFoldDB" id="A0A0M0JKQ2"/>
<dbReference type="PANTHER" id="PTHR31485">
    <property type="entry name" value="PEPTIDYL SERINE ALPHA-GALACTOSYLTRANSFERASE"/>
    <property type="match status" value="1"/>
</dbReference>
<keyword evidence="4" id="KW-0812">Transmembrane</keyword>
<feature type="region of interest" description="Disordered" evidence="7">
    <location>
        <begin position="601"/>
        <end position="633"/>
    </location>
</feature>
<evidence type="ECO:0000313" key="9">
    <source>
        <dbReference type="EMBL" id="KOO26838.1"/>
    </source>
</evidence>
<dbReference type="InterPro" id="IPR056508">
    <property type="entry name" value="HPAT-like"/>
</dbReference>
<dbReference type="PANTHER" id="PTHR31485:SF4">
    <property type="entry name" value="HYDROXYPROLINE O-ARABINOSYLTRANSFERASE RDN1"/>
    <property type="match status" value="1"/>
</dbReference>
<evidence type="ECO:0000256" key="5">
    <source>
        <dbReference type="ARBA" id="ARBA00022989"/>
    </source>
</evidence>
<evidence type="ECO:0000259" key="8">
    <source>
        <dbReference type="Pfam" id="PF23452"/>
    </source>
</evidence>
<accession>A0A0M0JKQ2</accession>
<dbReference type="OrthoDB" id="10259977at2759"/>
<comment type="caution">
    <text evidence="9">The sequence shown here is derived from an EMBL/GenBank/DDBJ whole genome shotgun (WGS) entry which is preliminary data.</text>
</comment>
<keyword evidence="3" id="KW-0808">Transferase</keyword>
<dbReference type="Pfam" id="PF23452">
    <property type="entry name" value="HPAT"/>
    <property type="match status" value="1"/>
</dbReference>
<keyword evidence="5" id="KW-1133">Transmembrane helix</keyword>
<evidence type="ECO:0000256" key="6">
    <source>
        <dbReference type="ARBA" id="ARBA00023136"/>
    </source>
</evidence>
<feature type="compositionally biased region" description="Acidic residues" evidence="7">
    <location>
        <begin position="740"/>
        <end position="750"/>
    </location>
</feature>
<dbReference type="GO" id="GO:0016020">
    <property type="term" value="C:membrane"/>
    <property type="evidence" value="ECO:0007669"/>
    <property type="project" value="UniProtKB-SubCell"/>
</dbReference>
<keyword evidence="6" id="KW-0472">Membrane</keyword>
<comment type="subcellular location">
    <subcellularLocation>
        <location evidence="1">Membrane</location>
        <topology evidence="1">Single-pass membrane protein</topology>
    </subcellularLocation>
</comment>
<evidence type="ECO:0000256" key="2">
    <source>
        <dbReference type="ARBA" id="ARBA00022676"/>
    </source>
</evidence>
<dbReference type="GO" id="GO:0016757">
    <property type="term" value="F:glycosyltransferase activity"/>
    <property type="evidence" value="ECO:0007669"/>
    <property type="project" value="UniProtKB-KW"/>
</dbReference>
<feature type="domain" description="Hydroxyproline O-arabinosyltransferase-like" evidence="8">
    <location>
        <begin position="180"/>
        <end position="488"/>
    </location>
</feature>
<dbReference type="EMBL" id="JWZX01002794">
    <property type="protein sequence ID" value="KOO26838.1"/>
    <property type="molecule type" value="Genomic_DNA"/>
</dbReference>